<reference evidence="3" key="1">
    <citation type="submission" date="2016-10" db="EMBL/GenBank/DDBJ databases">
        <title>Frankia sp. NRRL B-16386 Genome sequencing.</title>
        <authorList>
            <person name="Ghodhbane-Gtari F."/>
            <person name="Swanson E."/>
            <person name="Gueddou A."/>
            <person name="Hezbri K."/>
            <person name="Ktari K."/>
            <person name="Nouioui I."/>
            <person name="Morris K."/>
            <person name="Simpson S."/>
            <person name="Abebe-Akele F."/>
            <person name="Thomas K."/>
            <person name="Gtari M."/>
            <person name="Tisa L.S."/>
        </authorList>
    </citation>
    <scope>NUCLEOTIDE SEQUENCE [LARGE SCALE GENOMIC DNA]</scope>
    <source>
        <strain evidence="3">NRRL B-16386</strain>
    </source>
</reference>
<dbReference type="Pfam" id="PF12697">
    <property type="entry name" value="Abhydrolase_6"/>
    <property type="match status" value="1"/>
</dbReference>
<name>A0A1V2III2_9ACTN</name>
<protein>
    <submittedName>
        <fullName evidence="2">Alpha/beta hydrolase</fullName>
    </submittedName>
</protein>
<sequence length="232" mass="24454">MAQQDGWAAGRRTFVLIPGAGGVAAYWHRVVPLLREAGHEAIAVDLTGTDQQAGLPGYAAAVATAVAGRDDVVVVAQSLGGFTAPLVAETVPVNAIVFVNAMIPAPGETPGDWWDNTGQAEALAAAAEQGGYSTEFDIETYFLHDVCAEDAAAIREDQRDEGDAVFESVCAFDAWPPILVRAVAGADDRFFPVDFQRRVAHDRLGVEADVLPGGHLMALSQPDALARYLIGL</sequence>
<organism evidence="2 3">
    <name type="scientific">Pseudofrankia asymbiotica</name>
    <dbReference type="NCBI Taxonomy" id="1834516"/>
    <lineage>
        <taxon>Bacteria</taxon>
        <taxon>Bacillati</taxon>
        <taxon>Actinomycetota</taxon>
        <taxon>Actinomycetes</taxon>
        <taxon>Frankiales</taxon>
        <taxon>Frankiaceae</taxon>
        <taxon>Pseudofrankia</taxon>
    </lineage>
</organism>
<evidence type="ECO:0000313" key="2">
    <source>
        <dbReference type="EMBL" id="ONH32845.1"/>
    </source>
</evidence>
<dbReference type="STRING" id="1834516.BL253_03755"/>
<gene>
    <name evidence="2" type="ORF">BL253_03755</name>
</gene>
<dbReference type="Gene3D" id="3.40.50.1820">
    <property type="entry name" value="alpha/beta hydrolase"/>
    <property type="match status" value="1"/>
</dbReference>
<feature type="domain" description="AB hydrolase-1" evidence="1">
    <location>
        <begin position="14"/>
        <end position="227"/>
    </location>
</feature>
<comment type="caution">
    <text evidence="2">The sequence shown here is derived from an EMBL/GenBank/DDBJ whole genome shotgun (WGS) entry which is preliminary data.</text>
</comment>
<accession>A0A1V2III2</accession>
<keyword evidence="2" id="KW-0378">Hydrolase</keyword>
<dbReference type="InterPro" id="IPR052897">
    <property type="entry name" value="Sec-Metab_Biosynth_Hydrolase"/>
</dbReference>
<dbReference type="PANTHER" id="PTHR37017">
    <property type="entry name" value="AB HYDROLASE-1 DOMAIN-CONTAINING PROTEIN-RELATED"/>
    <property type="match status" value="1"/>
</dbReference>
<dbReference type="InterPro" id="IPR029058">
    <property type="entry name" value="AB_hydrolase_fold"/>
</dbReference>
<dbReference type="AlphaFoldDB" id="A0A1V2III2"/>
<dbReference type="EMBL" id="MOMC01000008">
    <property type="protein sequence ID" value="ONH32845.1"/>
    <property type="molecule type" value="Genomic_DNA"/>
</dbReference>
<dbReference type="Proteomes" id="UP000188929">
    <property type="component" value="Unassembled WGS sequence"/>
</dbReference>
<dbReference type="GO" id="GO:0016787">
    <property type="term" value="F:hydrolase activity"/>
    <property type="evidence" value="ECO:0007669"/>
    <property type="project" value="UniProtKB-KW"/>
</dbReference>
<evidence type="ECO:0000259" key="1">
    <source>
        <dbReference type="Pfam" id="PF12697"/>
    </source>
</evidence>
<keyword evidence="3" id="KW-1185">Reference proteome</keyword>
<proteinExistence type="predicted"/>
<dbReference type="OrthoDB" id="9773549at2"/>
<dbReference type="PANTHER" id="PTHR37017:SF11">
    <property type="entry name" value="ESTERASE_LIPASE_THIOESTERASE DOMAIN-CONTAINING PROTEIN"/>
    <property type="match status" value="1"/>
</dbReference>
<dbReference type="InterPro" id="IPR000073">
    <property type="entry name" value="AB_hydrolase_1"/>
</dbReference>
<dbReference type="RefSeq" id="WP_076813568.1">
    <property type="nucleotide sequence ID" value="NZ_MOMC01000008.1"/>
</dbReference>
<dbReference type="SUPFAM" id="SSF53474">
    <property type="entry name" value="alpha/beta-Hydrolases"/>
    <property type="match status" value="1"/>
</dbReference>
<evidence type="ECO:0000313" key="3">
    <source>
        <dbReference type="Proteomes" id="UP000188929"/>
    </source>
</evidence>